<proteinExistence type="predicted"/>
<evidence type="ECO:0000313" key="1">
    <source>
        <dbReference type="EMBL" id="TLF82671.1"/>
    </source>
</evidence>
<gene>
    <name evidence="1" type="ORF">FEK34_02870</name>
</gene>
<reference evidence="1 2" key="1">
    <citation type="submission" date="2019-05" db="EMBL/GenBank/DDBJ databases">
        <title>Genomes sequences of two Nocardia cyriacigeorgica environmental isolates, type strains Nocardia asteroides ATCC 19247 and Nocardia cyriacigeorgica DSM 44484.</title>
        <authorList>
            <person name="Vautrin F."/>
            <person name="Bergeron E."/>
            <person name="Dubost A."/>
            <person name="Abrouk D."/>
            <person name="Rodriguez Nava V."/>
            <person name="Pujic P."/>
        </authorList>
    </citation>
    <scope>NUCLEOTIDE SEQUENCE [LARGE SCALE GENOMIC DNA]</scope>
    <source>
        <strain evidence="1 2">EML 446</strain>
    </source>
</reference>
<dbReference type="RefSeq" id="WP_138446256.1">
    <property type="nucleotide sequence ID" value="NZ_VBUT01000001.1"/>
</dbReference>
<evidence type="ECO:0008006" key="3">
    <source>
        <dbReference type="Google" id="ProtNLM"/>
    </source>
</evidence>
<name>A0A5R8P154_9NOCA</name>
<dbReference type="Proteomes" id="UP000306378">
    <property type="component" value="Unassembled WGS sequence"/>
</dbReference>
<organism evidence="1 2">
    <name type="scientific">Nocardia cyriacigeorgica</name>
    <dbReference type="NCBI Taxonomy" id="135487"/>
    <lineage>
        <taxon>Bacteria</taxon>
        <taxon>Bacillati</taxon>
        <taxon>Actinomycetota</taxon>
        <taxon>Actinomycetes</taxon>
        <taxon>Mycobacteriales</taxon>
        <taxon>Nocardiaceae</taxon>
        <taxon>Nocardia</taxon>
    </lineage>
</organism>
<dbReference type="EMBL" id="VBUT01000001">
    <property type="protein sequence ID" value="TLF82671.1"/>
    <property type="molecule type" value="Genomic_DNA"/>
</dbReference>
<evidence type="ECO:0000313" key="2">
    <source>
        <dbReference type="Proteomes" id="UP000306378"/>
    </source>
</evidence>
<dbReference type="AlphaFoldDB" id="A0A5R8P154"/>
<accession>A0A5R8P154</accession>
<sequence>MAIELSFFRGATAQMLREQGREQGRAEARRELGAIVLLVLRSRGVVLTTEQAELISACRDIDQLCEWLDRAALADSAADVFGE</sequence>
<comment type="caution">
    <text evidence="1">The sequence shown here is derived from an EMBL/GenBank/DDBJ whole genome shotgun (WGS) entry which is preliminary data.</text>
</comment>
<protein>
    <recommendedName>
        <fullName evidence="3">DUF4351 domain-containing protein</fullName>
    </recommendedName>
</protein>